<dbReference type="Proteomes" id="UP000199448">
    <property type="component" value="Unassembled WGS sequence"/>
</dbReference>
<sequence>MPNFKTLLTLAILLAAGNFIFAQNVSAEDPAHENGGISLGEKFDIQNILSPYQMELKYGDLKPGDSLQVAFTAEVTSVCKNKGCWMKIALPAGEEVMIKFKDYAFFVPKDIESHTVFINGLAYVEEMPVEEQKHYAEDAGLSPEEIAAIKEPKKTLLFLADGVNIKK</sequence>
<dbReference type="OrthoDB" id="129527at2"/>
<organism evidence="2 3">
    <name type="scientific">Salinimicrobium catena</name>
    <dbReference type="NCBI Taxonomy" id="390640"/>
    <lineage>
        <taxon>Bacteria</taxon>
        <taxon>Pseudomonadati</taxon>
        <taxon>Bacteroidota</taxon>
        <taxon>Flavobacteriia</taxon>
        <taxon>Flavobacteriales</taxon>
        <taxon>Flavobacteriaceae</taxon>
        <taxon>Salinimicrobium</taxon>
    </lineage>
</organism>
<dbReference type="InterPro" id="IPR032577">
    <property type="entry name" value="DUF4920"/>
</dbReference>
<dbReference type="EMBL" id="FNUG01000004">
    <property type="protein sequence ID" value="SEE99542.1"/>
    <property type="molecule type" value="Genomic_DNA"/>
</dbReference>
<dbReference type="RefSeq" id="WP_093113370.1">
    <property type="nucleotide sequence ID" value="NZ_FNGG01000004.1"/>
</dbReference>
<gene>
    <name evidence="2" type="ORF">SAMN04488034_10487</name>
</gene>
<dbReference type="Pfam" id="PF16267">
    <property type="entry name" value="DUF4920"/>
    <property type="match status" value="1"/>
</dbReference>
<proteinExistence type="predicted"/>
<evidence type="ECO:0008006" key="4">
    <source>
        <dbReference type="Google" id="ProtNLM"/>
    </source>
</evidence>
<keyword evidence="3" id="KW-1185">Reference proteome</keyword>
<keyword evidence="1" id="KW-0732">Signal</keyword>
<feature type="signal peptide" evidence="1">
    <location>
        <begin position="1"/>
        <end position="27"/>
    </location>
</feature>
<feature type="chain" id="PRO_5011593341" description="DUF4920 domain-containing protein" evidence="1">
    <location>
        <begin position="28"/>
        <end position="167"/>
    </location>
</feature>
<name>A0A1H5ND04_9FLAO</name>
<dbReference type="STRING" id="390640.SAMN04488034_10487"/>
<evidence type="ECO:0000313" key="2">
    <source>
        <dbReference type="EMBL" id="SEE99542.1"/>
    </source>
</evidence>
<dbReference type="AlphaFoldDB" id="A0A1H5ND04"/>
<protein>
    <recommendedName>
        <fullName evidence="4">DUF4920 domain-containing protein</fullName>
    </recommendedName>
</protein>
<accession>A0A1H5ND04</accession>
<evidence type="ECO:0000256" key="1">
    <source>
        <dbReference type="SAM" id="SignalP"/>
    </source>
</evidence>
<evidence type="ECO:0000313" key="3">
    <source>
        <dbReference type="Proteomes" id="UP000199448"/>
    </source>
</evidence>
<reference evidence="2 3" key="1">
    <citation type="submission" date="2016-10" db="EMBL/GenBank/DDBJ databases">
        <authorList>
            <person name="de Groot N.N."/>
        </authorList>
    </citation>
    <scope>NUCLEOTIDE SEQUENCE [LARGE SCALE GENOMIC DNA]</scope>
    <source>
        <strain evidence="2 3">DSM 23553</strain>
    </source>
</reference>